<proteinExistence type="predicted"/>
<evidence type="ECO:0000313" key="5">
    <source>
        <dbReference type="Proteomes" id="UP000325313"/>
    </source>
</evidence>
<gene>
    <name evidence="2" type="ORF">PGT21_035735</name>
    <name evidence="3" type="ORF">PGTUg99_015439</name>
</gene>
<protein>
    <submittedName>
        <fullName evidence="3">Uncharacterized protein</fullName>
    </submittedName>
</protein>
<dbReference type="EMBL" id="VDEP01000341">
    <property type="protein sequence ID" value="KAA1100326.1"/>
    <property type="molecule type" value="Genomic_DNA"/>
</dbReference>
<sequence length="111" mass="12116">MGVRSLDFNGVGGGETYSGSSSGVRVLPLCQQDVAQIRMISGVFVELRLGAGFRRQLGLVKLAVPRRKTASSSNPWLPLTWSVVIQAHPQAGPKVRHQPRTQAKAPSRWLR</sequence>
<dbReference type="AlphaFoldDB" id="A0A5B0PH48"/>
<dbReference type="Proteomes" id="UP000324748">
    <property type="component" value="Unassembled WGS sequence"/>
</dbReference>
<organism evidence="3 5">
    <name type="scientific">Puccinia graminis f. sp. tritici</name>
    <dbReference type="NCBI Taxonomy" id="56615"/>
    <lineage>
        <taxon>Eukaryota</taxon>
        <taxon>Fungi</taxon>
        <taxon>Dikarya</taxon>
        <taxon>Basidiomycota</taxon>
        <taxon>Pucciniomycotina</taxon>
        <taxon>Pucciniomycetes</taxon>
        <taxon>Pucciniales</taxon>
        <taxon>Pucciniaceae</taxon>
        <taxon>Puccinia</taxon>
    </lineage>
</organism>
<feature type="region of interest" description="Disordered" evidence="1">
    <location>
        <begin position="90"/>
        <end position="111"/>
    </location>
</feature>
<evidence type="ECO:0000313" key="3">
    <source>
        <dbReference type="EMBL" id="KAA1100326.1"/>
    </source>
</evidence>
<accession>A0A5B0PH48</accession>
<keyword evidence="4" id="KW-1185">Reference proteome</keyword>
<evidence type="ECO:0000313" key="2">
    <source>
        <dbReference type="EMBL" id="KAA1098487.1"/>
    </source>
</evidence>
<dbReference type="Proteomes" id="UP000325313">
    <property type="component" value="Unassembled WGS sequence"/>
</dbReference>
<dbReference type="EMBL" id="VSWC01000066">
    <property type="protein sequence ID" value="KAA1098487.1"/>
    <property type="molecule type" value="Genomic_DNA"/>
</dbReference>
<reference evidence="4 5" key="1">
    <citation type="submission" date="2019-05" db="EMBL/GenBank/DDBJ databases">
        <title>Emergence of the Ug99 lineage of the wheat stem rust pathogen through somatic hybridization.</title>
        <authorList>
            <person name="Li F."/>
            <person name="Upadhyaya N.M."/>
            <person name="Sperschneider J."/>
            <person name="Matny O."/>
            <person name="Nguyen-Phuc H."/>
            <person name="Mago R."/>
            <person name="Raley C."/>
            <person name="Miller M.E."/>
            <person name="Silverstein K.A.T."/>
            <person name="Henningsen E."/>
            <person name="Hirsch C.D."/>
            <person name="Visser B."/>
            <person name="Pretorius Z.A."/>
            <person name="Steffenson B.J."/>
            <person name="Schwessinger B."/>
            <person name="Dodds P.N."/>
            <person name="Figueroa M."/>
        </authorList>
    </citation>
    <scope>NUCLEOTIDE SEQUENCE [LARGE SCALE GENOMIC DNA]</scope>
    <source>
        <strain evidence="2">21-0</strain>
        <strain evidence="3 5">Ug99</strain>
    </source>
</reference>
<name>A0A5B0PH48_PUCGR</name>
<evidence type="ECO:0000313" key="4">
    <source>
        <dbReference type="Proteomes" id="UP000324748"/>
    </source>
</evidence>
<comment type="caution">
    <text evidence="3">The sequence shown here is derived from an EMBL/GenBank/DDBJ whole genome shotgun (WGS) entry which is preliminary data.</text>
</comment>
<evidence type="ECO:0000256" key="1">
    <source>
        <dbReference type="SAM" id="MobiDB-lite"/>
    </source>
</evidence>